<dbReference type="InterPro" id="IPR015927">
    <property type="entry name" value="Peptidase_S24_S26A/B/C"/>
</dbReference>
<keyword evidence="4 7" id="KW-0068">Autocatalytic cleavage</keyword>
<dbReference type="PANTHER" id="PTHR33516:SF2">
    <property type="entry name" value="LEXA REPRESSOR-RELATED"/>
    <property type="match status" value="1"/>
</dbReference>
<gene>
    <name evidence="9" type="ORF">SCALIN_C45_0050</name>
</gene>
<dbReference type="EMBL" id="BAOS01000045">
    <property type="protein sequence ID" value="GAX62893.1"/>
    <property type="molecule type" value="Genomic_DNA"/>
</dbReference>
<protein>
    <submittedName>
        <fullName evidence="9">SOS-response transcriptional repressor</fullName>
    </submittedName>
</protein>
<keyword evidence="10" id="KW-1185">Reference proteome</keyword>
<evidence type="ECO:0000256" key="5">
    <source>
        <dbReference type="ARBA" id="ARBA00023204"/>
    </source>
</evidence>
<dbReference type="AlphaFoldDB" id="A0A286U441"/>
<keyword evidence="3 7" id="KW-0378">Hydrolase</keyword>
<reference evidence="10" key="1">
    <citation type="journal article" date="2017" name="Environ. Microbiol. Rep.">
        <title>Genetic Diversity of Marine Anaerobic Ammonium-Oxidizing Bacteria as Revealed by Genomic and Proteomic Analyses of 'Candidatus Scalindua japonica'.</title>
        <authorList>
            <person name="Oshiki M."/>
            <person name="Mizuto K."/>
            <person name="Kimura Z."/>
            <person name="Kindaichi T."/>
            <person name="Satoh H."/>
            <person name="Okabe S."/>
        </authorList>
    </citation>
    <scope>NUCLEOTIDE SEQUENCE [LARGE SCALE GENOMIC DNA]</scope>
    <source>
        <strain evidence="10">husup-a2</strain>
    </source>
</reference>
<evidence type="ECO:0000313" key="9">
    <source>
        <dbReference type="EMBL" id="GAX62893.1"/>
    </source>
</evidence>
<dbReference type="NCBIfam" id="NF007621">
    <property type="entry name" value="PRK10276.1"/>
    <property type="match status" value="1"/>
</dbReference>
<dbReference type="InterPro" id="IPR006197">
    <property type="entry name" value="Peptidase_S24_LexA"/>
</dbReference>
<evidence type="ECO:0000256" key="6">
    <source>
        <dbReference type="ARBA" id="ARBA00023236"/>
    </source>
</evidence>
<dbReference type="PRINTS" id="PR00726">
    <property type="entry name" value="LEXASERPTASE"/>
</dbReference>
<dbReference type="GO" id="GO:0003677">
    <property type="term" value="F:DNA binding"/>
    <property type="evidence" value="ECO:0007669"/>
    <property type="project" value="InterPro"/>
</dbReference>
<dbReference type="Gene3D" id="2.10.109.10">
    <property type="entry name" value="Umud Fragment, subunit A"/>
    <property type="match status" value="1"/>
</dbReference>
<accession>A0A286U441</accession>
<dbReference type="InterPro" id="IPR050077">
    <property type="entry name" value="LexA_repressor"/>
</dbReference>
<evidence type="ECO:0000259" key="8">
    <source>
        <dbReference type="Pfam" id="PF00717"/>
    </source>
</evidence>
<organism evidence="9 10">
    <name type="scientific">Candidatus Scalindua japonica</name>
    <dbReference type="NCBI Taxonomy" id="1284222"/>
    <lineage>
        <taxon>Bacteria</taxon>
        <taxon>Pseudomonadati</taxon>
        <taxon>Planctomycetota</taxon>
        <taxon>Candidatus Brocadiia</taxon>
        <taxon>Candidatus Brocadiales</taxon>
        <taxon>Candidatus Scalinduaceae</taxon>
        <taxon>Candidatus Scalindua</taxon>
    </lineage>
</organism>
<dbReference type="InterPro" id="IPR036286">
    <property type="entry name" value="LexA/Signal_pep-like_sf"/>
</dbReference>
<dbReference type="RefSeq" id="WP_096896288.1">
    <property type="nucleotide sequence ID" value="NZ_BAOS01000045.1"/>
</dbReference>
<sequence length="140" mass="15674">MAEIYKSKIEKEIKLPLYEFPVSAGFPSPADDYIDKHIDLNEYIIKHPAATFFVRVKGNSMEDSGISSGDLVVVDRALVPADNTIVVALLNGEFVLKRVKVNGRNLSLVPANPSYEPIEITEEMDFQVWGVVTYCIKEIK</sequence>
<keyword evidence="2" id="KW-0227">DNA damage</keyword>
<evidence type="ECO:0000313" key="10">
    <source>
        <dbReference type="Proteomes" id="UP000218542"/>
    </source>
</evidence>
<dbReference type="InterPro" id="IPR039418">
    <property type="entry name" value="LexA-like"/>
</dbReference>
<proteinExistence type="inferred from homology"/>
<feature type="domain" description="Peptidase S24/S26A/S26B/S26C" evidence="8">
    <location>
        <begin position="16"/>
        <end position="132"/>
    </location>
</feature>
<dbReference type="GO" id="GO:0006281">
    <property type="term" value="P:DNA repair"/>
    <property type="evidence" value="ECO:0007669"/>
    <property type="project" value="UniProtKB-KW"/>
</dbReference>
<keyword evidence="5" id="KW-0234">DNA repair</keyword>
<dbReference type="PANTHER" id="PTHR33516">
    <property type="entry name" value="LEXA REPRESSOR"/>
    <property type="match status" value="1"/>
</dbReference>
<dbReference type="CDD" id="cd06529">
    <property type="entry name" value="S24_LexA-like"/>
    <property type="match status" value="1"/>
</dbReference>
<dbReference type="SUPFAM" id="SSF51306">
    <property type="entry name" value="LexA/Signal peptidase"/>
    <property type="match status" value="1"/>
</dbReference>
<dbReference type="GO" id="GO:0009432">
    <property type="term" value="P:SOS response"/>
    <property type="evidence" value="ECO:0007669"/>
    <property type="project" value="UniProtKB-KW"/>
</dbReference>
<evidence type="ECO:0000256" key="4">
    <source>
        <dbReference type="ARBA" id="ARBA00022813"/>
    </source>
</evidence>
<keyword evidence="6" id="KW-0742">SOS response</keyword>
<dbReference type="Pfam" id="PF00717">
    <property type="entry name" value="Peptidase_S24"/>
    <property type="match status" value="1"/>
</dbReference>
<evidence type="ECO:0000256" key="1">
    <source>
        <dbReference type="ARBA" id="ARBA00007484"/>
    </source>
</evidence>
<evidence type="ECO:0000256" key="7">
    <source>
        <dbReference type="RuleBase" id="RU003991"/>
    </source>
</evidence>
<dbReference type="GO" id="GO:0006355">
    <property type="term" value="P:regulation of DNA-templated transcription"/>
    <property type="evidence" value="ECO:0007669"/>
    <property type="project" value="InterPro"/>
</dbReference>
<comment type="caution">
    <text evidence="9">The sequence shown here is derived from an EMBL/GenBank/DDBJ whole genome shotgun (WGS) entry which is preliminary data.</text>
</comment>
<dbReference type="OrthoDB" id="2475196at2"/>
<dbReference type="GO" id="GO:0016787">
    <property type="term" value="F:hydrolase activity"/>
    <property type="evidence" value="ECO:0007669"/>
    <property type="project" value="UniProtKB-KW"/>
</dbReference>
<evidence type="ECO:0000256" key="2">
    <source>
        <dbReference type="ARBA" id="ARBA00022763"/>
    </source>
</evidence>
<comment type="similarity">
    <text evidence="1 7">Belongs to the peptidase S24 family.</text>
</comment>
<evidence type="ECO:0000256" key="3">
    <source>
        <dbReference type="ARBA" id="ARBA00022801"/>
    </source>
</evidence>
<dbReference type="Proteomes" id="UP000218542">
    <property type="component" value="Unassembled WGS sequence"/>
</dbReference>
<name>A0A286U441_9BACT</name>